<keyword evidence="2" id="KW-1185">Reference proteome</keyword>
<dbReference type="EMBL" id="HF936481">
    <property type="protein sequence ID" value="CCX34281.1"/>
    <property type="molecule type" value="Genomic_DNA"/>
</dbReference>
<evidence type="ECO:0000313" key="2">
    <source>
        <dbReference type="Proteomes" id="UP000018144"/>
    </source>
</evidence>
<dbReference type="OrthoDB" id="5469189at2759"/>
<name>U4LQ51_PYROM</name>
<sequence length="106" mass="12615">MDREGLLLKQQAELTEHCCYTWEFSYLEERHMKLEIENRISSKWCYELLKDIKVDMKQLLTEAEELRKKFVPVKEFDAEKGAGFGATKMMDRQTLTGWTVRRFMAG</sequence>
<gene>
    <name evidence="1" type="ORF">PCON_03312</name>
</gene>
<reference evidence="1 2" key="1">
    <citation type="journal article" date="2013" name="PLoS Genet.">
        <title>The genome and development-dependent transcriptomes of Pyronema confluens: a window into fungal evolution.</title>
        <authorList>
            <person name="Traeger S."/>
            <person name="Altegoer F."/>
            <person name="Freitag M."/>
            <person name="Gabaldon T."/>
            <person name="Kempken F."/>
            <person name="Kumar A."/>
            <person name="Marcet-Houben M."/>
            <person name="Poggeler S."/>
            <person name="Stajich J.E."/>
            <person name="Nowrousian M."/>
        </authorList>
    </citation>
    <scope>NUCLEOTIDE SEQUENCE [LARGE SCALE GENOMIC DNA]</scope>
    <source>
        <strain evidence="2">CBS 100304</strain>
        <tissue evidence="1">Vegetative mycelium</tissue>
    </source>
</reference>
<proteinExistence type="predicted"/>
<accession>U4LQ51</accession>
<evidence type="ECO:0000313" key="1">
    <source>
        <dbReference type="EMBL" id="CCX34281.1"/>
    </source>
</evidence>
<organism evidence="1 2">
    <name type="scientific">Pyronema omphalodes (strain CBS 100304)</name>
    <name type="common">Pyronema confluens</name>
    <dbReference type="NCBI Taxonomy" id="1076935"/>
    <lineage>
        <taxon>Eukaryota</taxon>
        <taxon>Fungi</taxon>
        <taxon>Dikarya</taxon>
        <taxon>Ascomycota</taxon>
        <taxon>Pezizomycotina</taxon>
        <taxon>Pezizomycetes</taxon>
        <taxon>Pezizales</taxon>
        <taxon>Pyronemataceae</taxon>
        <taxon>Pyronema</taxon>
    </lineage>
</organism>
<dbReference type="AlphaFoldDB" id="U4LQ51"/>
<protein>
    <submittedName>
        <fullName evidence="1">Uncharacterized protein</fullName>
    </submittedName>
</protein>
<dbReference type="Proteomes" id="UP000018144">
    <property type="component" value="Unassembled WGS sequence"/>
</dbReference>